<dbReference type="InterPro" id="IPR036852">
    <property type="entry name" value="Peptidase_S8/S53_dom_sf"/>
</dbReference>
<dbReference type="FunFam" id="3.40.50.200:FF:000008">
    <property type="entry name" value="Membrane-bound transcription factor site-1 protease preproprotein"/>
    <property type="match status" value="1"/>
</dbReference>
<dbReference type="CDD" id="cd07479">
    <property type="entry name" value="Peptidases_S8_SKI-1_like"/>
    <property type="match status" value="1"/>
</dbReference>
<feature type="domain" description="MBTPS1 third" evidence="33">
    <location>
        <begin position="517"/>
        <end position="652"/>
    </location>
</feature>
<evidence type="ECO:0000256" key="7">
    <source>
        <dbReference type="ARBA" id="ARBA00022670"/>
    </source>
</evidence>
<dbReference type="PROSITE" id="PS51892">
    <property type="entry name" value="SUBTILASE"/>
    <property type="match status" value="1"/>
</dbReference>
<name>A0A6F9DL85_9ASCI</name>
<evidence type="ECO:0000256" key="28">
    <source>
        <dbReference type="SAM" id="Phobius"/>
    </source>
</evidence>
<dbReference type="GO" id="GO:0008203">
    <property type="term" value="P:cholesterol metabolic process"/>
    <property type="evidence" value="ECO:0007669"/>
    <property type="project" value="UniProtKB-KW"/>
</dbReference>
<dbReference type="GO" id="GO:0006508">
    <property type="term" value="P:proteolysis"/>
    <property type="evidence" value="ECO:0007669"/>
    <property type="project" value="UniProtKB-KW"/>
</dbReference>
<comment type="subcellular location">
    <subcellularLocation>
        <location evidence="2">Endoplasmic reticulum membrane</location>
        <topology evidence="2">Single-pass type I membrane protein</topology>
    </subcellularLocation>
    <subcellularLocation>
        <location evidence="3">Golgi apparatus membrane</location>
        <topology evidence="3">Single-pass membrane protein</topology>
    </subcellularLocation>
</comment>
<evidence type="ECO:0000256" key="3">
    <source>
        <dbReference type="ARBA" id="ARBA00004194"/>
    </source>
</evidence>
<evidence type="ECO:0000256" key="15">
    <source>
        <dbReference type="ARBA" id="ARBA00022989"/>
    </source>
</evidence>
<sequence>MNFAKHVLVMLVLFISAKHSSSLDTSHPGQLLNGEVFPLDKRKSSEVTQQLGDTPISYSDKGLHNANENTSIHVSEIPNEYIVVFDGYYTQSDRKNYVEEAMRSMYISDKQWGIMPRFNPAQKFPSDFDILQVHPKIKAKDILTKLTHHRIKSISTQKLVHCNMLSFNENDARPDIQNTNESHLIRKSRQLSVNNERHMNKLSLKSHSRAPLKAIPKQGQITQLLQAPRLWESGYTGKGVNVAIFDTGLPVNHPHFKNIKERTDWTDEKTADDGLGHGTFVASVIGGSYQDCPGLAPDADLFIFRVFTNNQVSYTSWFLDAFNYAILKKMNILNLSIGGPDFMDQPFVEKVWELTANHIIMISAIGNDGPLYGTLNNPADQMDVIGVGGIDYNDNIARFSSRGMTTWELPAGYGRLKPDIVTYGSTVRGSGLHGGCRSLSGTSVASPVVAGAVALLLSSTKEKTNRQLINPASVKQALMESAERLPKANMFEQGQGKLDLIKAYQVLNFYEPQISLVPSYLDFTECPYMWPYCTQPLYYTGIPVTANVTIINGMGVVGKIKSPPVWHPYAMQNGDKIQVSFSYSEVLWPWSGYMALSISVKKHAANWEGIVQGHVELTVTSPRSQERVLLTEDNAEEQTSVVKFFIKVSVIPVPPREKRILWDQFHNLRYPPGYFPRDNLKMKNDPLDWNGDHIHTNFHDMYQHLRTSGYYLEVLGQPFTCFDAKNYGQLLIVDPEEEYFPEEITKLQKDVLDGLNVIVFAEWYNTSVMAKVKFYDENTRRWWMPETGGCNAPALNSLLQPYGIALSDRVYDGDFTVAGHEMYYASGTALAKFPKGSFVMQENLRDQGGEVVTGHEAALIKNVPILGLHEIPMKRAGRLAVYGDSNCLDSAHMTKDCFWLLDAILQFTNKGTISPSLKSTHTGSFIESLPYPVSDAGELPKRMDGNHLFKFSKVLESHLGEPRAKSVPQCLNVSWTVGVVLNETSPLYMWERQRILSVEIGDTAPLRHINSAGNYKQQNVPQIDSVSLDSVYAHKFRAFFHGLFLFFALLIVYFLFRRSLNRHRRRWSPRLLLRCCFLWFNALRSKISGSHDQWQHDVTIHSKYKPKTPHAREVRTSQIRSLISPSSNFVKPNLHDLHSV</sequence>
<evidence type="ECO:0000256" key="23">
    <source>
        <dbReference type="ARBA" id="ARBA00050826"/>
    </source>
</evidence>
<dbReference type="Gene3D" id="3.40.50.200">
    <property type="entry name" value="Peptidase S8/S53 domain"/>
    <property type="match status" value="1"/>
</dbReference>
<feature type="active site" description="Charge relay system" evidence="27">
    <location>
        <position position="246"/>
    </location>
</feature>
<keyword evidence="12" id="KW-0256">Endoplasmic reticulum</keyword>
<evidence type="ECO:0000256" key="2">
    <source>
        <dbReference type="ARBA" id="ARBA00004115"/>
    </source>
</evidence>
<dbReference type="GO" id="GO:0005789">
    <property type="term" value="C:endoplasmic reticulum membrane"/>
    <property type="evidence" value="ECO:0007669"/>
    <property type="project" value="UniProtKB-SubCell"/>
</dbReference>
<evidence type="ECO:0000256" key="12">
    <source>
        <dbReference type="ARBA" id="ARBA00022824"/>
    </source>
</evidence>
<dbReference type="SUPFAM" id="SSF52743">
    <property type="entry name" value="Subtilisin-like"/>
    <property type="match status" value="1"/>
</dbReference>
<keyword evidence="15 28" id="KW-1133">Transmembrane helix</keyword>
<evidence type="ECO:0000256" key="1">
    <source>
        <dbReference type="ARBA" id="ARBA00001913"/>
    </source>
</evidence>
<feature type="active site" description="Charge relay system" evidence="27">
    <location>
        <position position="277"/>
    </location>
</feature>
<feature type="domain" description="Membrane-bound transcription factor site-1 protease-like N-terminal" evidence="31">
    <location>
        <begin position="77"/>
        <end position="158"/>
    </location>
</feature>
<accession>A0A6F9DL85</accession>
<keyword evidence="5" id="KW-0153">Cholesterol metabolism</keyword>
<evidence type="ECO:0000256" key="16">
    <source>
        <dbReference type="ARBA" id="ARBA00023034"/>
    </source>
</evidence>
<evidence type="ECO:0000256" key="19">
    <source>
        <dbReference type="ARBA" id="ARBA00023145"/>
    </source>
</evidence>
<evidence type="ECO:0000256" key="8">
    <source>
        <dbReference type="ARBA" id="ARBA00022692"/>
    </source>
</evidence>
<keyword evidence="8 28" id="KW-0812">Transmembrane</keyword>
<evidence type="ECO:0000256" key="11">
    <source>
        <dbReference type="ARBA" id="ARBA00022813"/>
    </source>
</evidence>
<feature type="signal peptide" evidence="29">
    <location>
        <begin position="1"/>
        <end position="22"/>
    </location>
</feature>
<evidence type="ECO:0000256" key="17">
    <source>
        <dbReference type="ARBA" id="ARBA00023098"/>
    </source>
</evidence>
<evidence type="ECO:0000256" key="5">
    <source>
        <dbReference type="ARBA" id="ARBA00022548"/>
    </source>
</evidence>
<evidence type="ECO:0000256" key="26">
    <source>
        <dbReference type="ARBA" id="ARBA00081324"/>
    </source>
</evidence>
<evidence type="ECO:0000256" key="4">
    <source>
        <dbReference type="ARBA" id="ARBA00011073"/>
    </source>
</evidence>
<dbReference type="PANTHER" id="PTHR43806">
    <property type="entry name" value="PEPTIDASE S8"/>
    <property type="match status" value="1"/>
</dbReference>
<comment type="catalytic activity">
    <reaction evidence="23">
        <text>Processes precursors containing basic and hydrophobic/aliphatic residues at P4 and P2, respectively, with a relatively relaxed acceptance of amino acids at P1 and P3.</text>
        <dbReference type="EC" id="3.4.21.112"/>
    </reaction>
</comment>
<evidence type="ECO:0000256" key="14">
    <source>
        <dbReference type="ARBA" id="ARBA00022837"/>
    </source>
</evidence>
<dbReference type="InterPro" id="IPR023828">
    <property type="entry name" value="Peptidase_S8_Ser-AS"/>
</dbReference>
<feature type="domain" description="MBTPS1 fourth" evidence="32">
    <location>
        <begin position="654"/>
        <end position="920"/>
    </location>
</feature>
<feature type="transmembrane region" description="Helical" evidence="28">
    <location>
        <begin position="1038"/>
        <end position="1056"/>
    </location>
</feature>
<comment type="similarity">
    <text evidence="4 27">Belongs to the peptidase S8 family.</text>
</comment>
<dbReference type="InterPro" id="IPR000209">
    <property type="entry name" value="Peptidase_S8/S53_dom"/>
</dbReference>
<keyword evidence="14" id="KW-0106">Calcium</keyword>
<dbReference type="Pfam" id="PF23001">
    <property type="entry name" value="MBTP1_N"/>
    <property type="match status" value="1"/>
</dbReference>
<dbReference type="PRINTS" id="PR00723">
    <property type="entry name" value="SUBTILISIN"/>
</dbReference>
<dbReference type="PANTHER" id="PTHR43806:SF7">
    <property type="entry name" value="MEMBRANE-BOUND TRANSCRIPTION FACTOR SITE-1 PROTEASE"/>
    <property type="match status" value="1"/>
</dbReference>
<dbReference type="PROSITE" id="PS00138">
    <property type="entry name" value="SUBTILASE_SER"/>
    <property type="match status" value="1"/>
</dbReference>
<proteinExistence type="evidence at transcript level"/>
<dbReference type="InterPro" id="IPR057032">
    <property type="entry name" value="MBTPS1_4th"/>
</dbReference>
<evidence type="ECO:0000256" key="27">
    <source>
        <dbReference type="PROSITE-ProRule" id="PRU01240"/>
    </source>
</evidence>
<gene>
    <name evidence="34" type="primary">Mbtps1</name>
</gene>
<dbReference type="InterPro" id="IPR050131">
    <property type="entry name" value="Peptidase_S8_subtilisin-like"/>
</dbReference>
<feature type="domain" description="Peptidase S8/S53" evidence="30">
    <location>
        <begin position="237"/>
        <end position="496"/>
    </location>
</feature>
<dbReference type="GO" id="GO:0004252">
    <property type="term" value="F:serine-type endopeptidase activity"/>
    <property type="evidence" value="ECO:0007669"/>
    <property type="project" value="UniProtKB-UniRule"/>
</dbReference>
<evidence type="ECO:0000259" key="30">
    <source>
        <dbReference type="Pfam" id="PF00082"/>
    </source>
</evidence>
<dbReference type="InterPro" id="IPR034185">
    <property type="entry name" value="Site-1_peptidase_cat_dom"/>
</dbReference>
<dbReference type="Pfam" id="PF23090">
    <property type="entry name" value="MBTPS1_4th"/>
    <property type="match status" value="1"/>
</dbReference>
<feature type="chain" id="PRO_5026025167" description="Membrane-bound transcription factor site-1 protease" evidence="29">
    <location>
        <begin position="23"/>
        <end position="1140"/>
    </location>
</feature>
<dbReference type="Pfam" id="PF23094">
    <property type="entry name" value="MBTPS1_3rd"/>
    <property type="match status" value="1"/>
</dbReference>
<dbReference type="EC" id="3.4.21.112" evidence="24"/>
<keyword evidence="22" id="KW-0753">Steroid metabolism</keyword>
<evidence type="ECO:0000256" key="24">
    <source>
        <dbReference type="ARBA" id="ARBA00066596"/>
    </source>
</evidence>
<evidence type="ECO:0000259" key="31">
    <source>
        <dbReference type="Pfam" id="PF23001"/>
    </source>
</evidence>
<keyword evidence="10 27" id="KW-0378">Hydrolase</keyword>
<dbReference type="Pfam" id="PF00082">
    <property type="entry name" value="Peptidase_S8"/>
    <property type="match status" value="1"/>
</dbReference>
<feature type="active site" description="Charge relay system" evidence="27">
    <location>
        <position position="443"/>
    </location>
</feature>
<evidence type="ECO:0000256" key="29">
    <source>
        <dbReference type="SAM" id="SignalP"/>
    </source>
</evidence>
<dbReference type="InterPro" id="IPR022398">
    <property type="entry name" value="Peptidase_S8_His-AS"/>
</dbReference>
<dbReference type="InterPro" id="IPR057060">
    <property type="entry name" value="MBTPS1_3rd"/>
</dbReference>
<evidence type="ECO:0000313" key="34">
    <source>
        <dbReference type="EMBL" id="CAB3263675.1"/>
    </source>
</evidence>
<dbReference type="AlphaFoldDB" id="A0A6F9DL85"/>
<dbReference type="GO" id="GO:0000139">
    <property type="term" value="C:Golgi membrane"/>
    <property type="evidence" value="ECO:0007669"/>
    <property type="project" value="UniProtKB-SubCell"/>
</dbReference>
<evidence type="ECO:0000256" key="25">
    <source>
        <dbReference type="ARBA" id="ARBA00067283"/>
    </source>
</evidence>
<keyword evidence="7 27" id="KW-0645">Protease</keyword>
<evidence type="ECO:0000256" key="6">
    <source>
        <dbReference type="ARBA" id="ARBA00022553"/>
    </source>
</evidence>
<dbReference type="EMBL" id="LR787813">
    <property type="protein sequence ID" value="CAB3263675.1"/>
    <property type="molecule type" value="mRNA"/>
</dbReference>
<reference evidence="34" key="1">
    <citation type="submission" date="2020-04" db="EMBL/GenBank/DDBJ databases">
        <authorList>
            <person name="Neveu A P."/>
        </authorList>
    </citation>
    <scope>NUCLEOTIDE SEQUENCE</scope>
    <source>
        <tissue evidence="34">Whole embryo</tissue>
    </source>
</reference>
<keyword evidence="21" id="KW-0325">Glycoprotein</keyword>
<evidence type="ECO:0000259" key="32">
    <source>
        <dbReference type="Pfam" id="PF23090"/>
    </source>
</evidence>
<keyword evidence="18 28" id="KW-0472">Membrane</keyword>
<keyword evidence="17" id="KW-0443">Lipid metabolism</keyword>
<evidence type="ECO:0000256" key="22">
    <source>
        <dbReference type="ARBA" id="ARBA00023221"/>
    </source>
</evidence>
<keyword evidence="9 29" id="KW-0732">Signal</keyword>
<keyword evidence="20" id="KW-1207">Sterol metabolism</keyword>
<keyword evidence="13 27" id="KW-0720">Serine protease</keyword>
<evidence type="ECO:0000256" key="9">
    <source>
        <dbReference type="ARBA" id="ARBA00022729"/>
    </source>
</evidence>
<evidence type="ECO:0000256" key="13">
    <source>
        <dbReference type="ARBA" id="ARBA00022825"/>
    </source>
</evidence>
<keyword evidence="19" id="KW-0865">Zymogen</keyword>
<dbReference type="InterPro" id="IPR015500">
    <property type="entry name" value="Peptidase_S8_subtilisin-rel"/>
</dbReference>
<evidence type="ECO:0000256" key="10">
    <source>
        <dbReference type="ARBA" id="ARBA00022801"/>
    </source>
</evidence>
<evidence type="ECO:0000256" key="21">
    <source>
        <dbReference type="ARBA" id="ARBA00023180"/>
    </source>
</evidence>
<dbReference type="InterPro" id="IPR055143">
    <property type="entry name" value="MBTP1_N"/>
</dbReference>
<evidence type="ECO:0000256" key="20">
    <source>
        <dbReference type="ARBA" id="ARBA00023166"/>
    </source>
</evidence>
<keyword evidence="11" id="KW-0068">Autocatalytic cleavage</keyword>
<organism evidence="34">
    <name type="scientific">Phallusia mammillata</name>
    <dbReference type="NCBI Taxonomy" id="59560"/>
    <lineage>
        <taxon>Eukaryota</taxon>
        <taxon>Metazoa</taxon>
        <taxon>Chordata</taxon>
        <taxon>Tunicata</taxon>
        <taxon>Ascidiacea</taxon>
        <taxon>Phlebobranchia</taxon>
        <taxon>Ascidiidae</taxon>
        <taxon>Phallusia</taxon>
    </lineage>
</organism>
<comment type="cofactor">
    <cofactor evidence="1">
        <name>Ca(2+)</name>
        <dbReference type="ChEBI" id="CHEBI:29108"/>
    </cofactor>
</comment>
<protein>
    <recommendedName>
        <fullName evidence="25">Membrane-bound transcription factor site-1 protease</fullName>
        <ecNumber evidence="24">3.4.21.112</ecNumber>
    </recommendedName>
    <alternativeName>
        <fullName evidence="26">Endopeptidase S1P</fullName>
    </alternativeName>
</protein>
<evidence type="ECO:0000259" key="33">
    <source>
        <dbReference type="Pfam" id="PF23094"/>
    </source>
</evidence>
<evidence type="ECO:0000256" key="18">
    <source>
        <dbReference type="ARBA" id="ARBA00023136"/>
    </source>
</evidence>
<keyword evidence="6" id="KW-0597">Phosphoprotein</keyword>
<keyword evidence="16" id="KW-0333">Golgi apparatus</keyword>
<dbReference type="PROSITE" id="PS00137">
    <property type="entry name" value="SUBTILASE_HIS"/>
    <property type="match status" value="1"/>
</dbReference>